<dbReference type="CDD" id="cd23818">
    <property type="entry name" value="RWD_RNF25"/>
    <property type="match status" value="1"/>
</dbReference>
<dbReference type="PROSITE" id="PS50908">
    <property type="entry name" value="RWD"/>
    <property type="match status" value="1"/>
</dbReference>
<dbReference type="EMBL" id="ACPB03018087">
    <property type="status" value="NOT_ANNOTATED_CDS"/>
    <property type="molecule type" value="Genomic_DNA"/>
</dbReference>
<dbReference type="FunCoup" id="T1HAL2">
    <property type="interactions" value="1585"/>
</dbReference>
<dbReference type="FunFam" id="3.10.110.10:FF:000050">
    <property type="entry name" value="eIF-2-alpha kinase GCN2"/>
    <property type="match status" value="1"/>
</dbReference>
<organism evidence="1 2">
    <name type="scientific">Rhodnius prolixus</name>
    <name type="common">Triatomid bug</name>
    <dbReference type="NCBI Taxonomy" id="13249"/>
    <lineage>
        <taxon>Eukaryota</taxon>
        <taxon>Metazoa</taxon>
        <taxon>Ecdysozoa</taxon>
        <taxon>Arthropoda</taxon>
        <taxon>Hexapoda</taxon>
        <taxon>Insecta</taxon>
        <taxon>Pterygota</taxon>
        <taxon>Neoptera</taxon>
        <taxon>Paraneoptera</taxon>
        <taxon>Hemiptera</taxon>
        <taxon>Heteroptera</taxon>
        <taxon>Panheteroptera</taxon>
        <taxon>Cimicomorpha</taxon>
        <taxon>Reduviidae</taxon>
        <taxon>Triatominae</taxon>
        <taxon>Rhodnius</taxon>
    </lineage>
</organism>
<dbReference type="HOGENOM" id="CLU_1284703_0_0_1"/>
<dbReference type="GO" id="GO:0051246">
    <property type="term" value="P:regulation of protein metabolic process"/>
    <property type="evidence" value="ECO:0007669"/>
    <property type="project" value="UniProtKB-ARBA"/>
</dbReference>
<dbReference type="InParanoid" id="T1HAL2"/>
<dbReference type="EMBL" id="ACPB03018085">
    <property type="status" value="NOT_ANNOTATED_CDS"/>
    <property type="molecule type" value="Genomic_DNA"/>
</dbReference>
<dbReference type="EnsemblMetazoa" id="RPRC001067-RA">
    <property type="protein sequence ID" value="RPRC001067-PA"/>
    <property type="gene ID" value="RPRC001067"/>
</dbReference>
<dbReference type="InterPro" id="IPR039133">
    <property type="entry name" value="RNF25"/>
</dbReference>
<dbReference type="GO" id="GO:0016567">
    <property type="term" value="P:protein ubiquitination"/>
    <property type="evidence" value="ECO:0007669"/>
    <property type="project" value="TreeGrafter"/>
</dbReference>
<sequence>MHDDERVAEELEALQAILMDEIKILTDESGKAVGIETEVHPWTALDTEQQFVRVSLEVQLPCGYPDIRPTVRLFNPRGLDDSTFCRIREDISKKCTQNLGQPVIFEIIEAVCPVCRAGISYDVEQLRTADPPQELVEAPKTFRPTPELRQLQEKMEALYLKQRSKGGIIQQGNRTPLLLSGHIKVIVLEVNAVIGNVPAYQKPCTLGQLQTHPSS</sequence>
<dbReference type="Gene3D" id="3.10.110.10">
    <property type="entry name" value="Ubiquitin Conjugating Enzyme"/>
    <property type="match status" value="1"/>
</dbReference>
<evidence type="ECO:0000313" key="2">
    <source>
        <dbReference type="Proteomes" id="UP000015103"/>
    </source>
</evidence>
<dbReference type="GO" id="GO:0010468">
    <property type="term" value="P:regulation of gene expression"/>
    <property type="evidence" value="ECO:0007669"/>
    <property type="project" value="UniProtKB-ARBA"/>
</dbReference>
<dbReference type="AlphaFoldDB" id="T1HAL2"/>
<dbReference type="Pfam" id="PF05773">
    <property type="entry name" value="RWD"/>
    <property type="match status" value="1"/>
</dbReference>
<dbReference type="SUPFAM" id="SSF54495">
    <property type="entry name" value="UBC-like"/>
    <property type="match status" value="1"/>
</dbReference>
<dbReference type="OMA" id="ITEQHIS"/>
<dbReference type="PANTHER" id="PTHR13198">
    <property type="entry name" value="RING FINGER PROTEIN 25"/>
    <property type="match status" value="1"/>
</dbReference>
<reference evidence="1" key="1">
    <citation type="submission" date="2015-05" db="UniProtKB">
        <authorList>
            <consortium name="EnsemblMetazoa"/>
        </authorList>
    </citation>
    <scope>IDENTIFICATION</scope>
</reference>
<dbReference type="InterPro" id="IPR016135">
    <property type="entry name" value="UBQ-conjugating_enzyme/RWD"/>
</dbReference>
<dbReference type="VEuPathDB" id="VectorBase:RPRC001067"/>
<keyword evidence="2" id="KW-1185">Reference proteome</keyword>
<dbReference type="PANTHER" id="PTHR13198:SF4">
    <property type="entry name" value="E3 UBIQUITIN-PROTEIN LIGASE RNF25"/>
    <property type="match status" value="1"/>
</dbReference>
<dbReference type="GO" id="GO:0005634">
    <property type="term" value="C:nucleus"/>
    <property type="evidence" value="ECO:0007669"/>
    <property type="project" value="TreeGrafter"/>
</dbReference>
<dbReference type="Proteomes" id="UP000015103">
    <property type="component" value="Unassembled WGS sequence"/>
</dbReference>
<dbReference type="eggNOG" id="KOG4445">
    <property type="taxonomic scope" value="Eukaryota"/>
</dbReference>
<dbReference type="STRING" id="13249.T1HAL2"/>
<dbReference type="GO" id="GO:0033554">
    <property type="term" value="P:cellular response to stress"/>
    <property type="evidence" value="ECO:0007669"/>
    <property type="project" value="UniProtKB-ARBA"/>
</dbReference>
<protein>
    <submittedName>
        <fullName evidence="1">RWD domain-containing protein</fullName>
    </submittedName>
</protein>
<dbReference type="EMBL" id="ACPB03018086">
    <property type="status" value="NOT_ANNOTATED_CDS"/>
    <property type="molecule type" value="Genomic_DNA"/>
</dbReference>
<proteinExistence type="predicted"/>
<dbReference type="GO" id="GO:0061630">
    <property type="term" value="F:ubiquitin protein ligase activity"/>
    <property type="evidence" value="ECO:0007669"/>
    <property type="project" value="InterPro"/>
</dbReference>
<dbReference type="EMBL" id="ACPB03018088">
    <property type="status" value="NOT_ANNOTATED_CDS"/>
    <property type="molecule type" value="Genomic_DNA"/>
</dbReference>
<dbReference type="GO" id="GO:0009893">
    <property type="term" value="P:positive regulation of metabolic process"/>
    <property type="evidence" value="ECO:0007669"/>
    <property type="project" value="UniProtKB-ARBA"/>
</dbReference>
<accession>T1HAL2</accession>
<dbReference type="InterPro" id="IPR006575">
    <property type="entry name" value="RWD_dom"/>
</dbReference>
<evidence type="ECO:0000313" key="1">
    <source>
        <dbReference type="EnsemblMetazoa" id="RPRC001067-PA"/>
    </source>
</evidence>
<dbReference type="SMART" id="SM00591">
    <property type="entry name" value="RWD"/>
    <property type="match status" value="1"/>
</dbReference>
<name>T1HAL2_RHOPR</name>